<dbReference type="Proteomes" id="UP000603317">
    <property type="component" value="Unassembled WGS sequence"/>
</dbReference>
<dbReference type="PANTHER" id="PTHR21716">
    <property type="entry name" value="TRANSMEMBRANE PROTEIN"/>
    <property type="match status" value="1"/>
</dbReference>
<evidence type="ECO:0000256" key="4">
    <source>
        <dbReference type="ARBA" id="ARBA00022989"/>
    </source>
</evidence>
<keyword evidence="5 7" id="KW-0472">Membrane</keyword>
<evidence type="ECO:0000256" key="7">
    <source>
        <dbReference type="SAM" id="Phobius"/>
    </source>
</evidence>
<feature type="region of interest" description="Disordered" evidence="6">
    <location>
        <begin position="349"/>
        <end position="372"/>
    </location>
</feature>
<organism evidence="8 9">
    <name type="scientific">Blastomonas marina</name>
    <dbReference type="NCBI Taxonomy" id="1867408"/>
    <lineage>
        <taxon>Bacteria</taxon>
        <taxon>Pseudomonadati</taxon>
        <taxon>Pseudomonadota</taxon>
        <taxon>Alphaproteobacteria</taxon>
        <taxon>Sphingomonadales</taxon>
        <taxon>Sphingomonadaceae</taxon>
        <taxon>Blastomonas</taxon>
    </lineage>
</organism>
<sequence length="372" mass="39885">MSKAEHQTSRSEQASPTRITDPKMRGELQRATIWVAVVGAAYIAWTIAQPILIIVGALVFAAMIDGGARLLGRGLKIGRGWRVTIILLGMVAFLAWLGYFAGTQIAQQAAEFSTLIGQQVGRLFAWAAENGFAVDQSNIRDIIGQVSSGVGTITRAIGGVVGGLTTLLLIAIIGIFIAIDPNVYERGVSWMVTKKKRDDFHVLVTRLGHTLRRLMAGRLLGMVIEGIFTYILLALYGVPMAALLALLTGLLAFIPNIGALISGVLMVLVGFSGGVEMGLYTIFVYFAVQMIDGYILIPMIAKKTVDLAPALVLAAQLILGALFGILGLALADPIVAMIKTALEQRSENNDRDDALKADRARRAQRKKVGEAT</sequence>
<dbReference type="Pfam" id="PF01594">
    <property type="entry name" value="AI-2E_transport"/>
    <property type="match status" value="1"/>
</dbReference>
<feature type="transmembrane region" description="Helical" evidence="7">
    <location>
        <begin position="28"/>
        <end position="45"/>
    </location>
</feature>
<evidence type="ECO:0000313" key="8">
    <source>
        <dbReference type="EMBL" id="GFZ99285.1"/>
    </source>
</evidence>
<evidence type="ECO:0000256" key="6">
    <source>
        <dbReference type="SAM" id="MobiDB-lite"/>
    </source>
</evidence>
<feature type="transmembrane region" description="Helical" evidence="7">
    <location>
        <begin position="83"/>
        <end position="102"/>
    </location>
</feature>
<feature type="region of interest" description="Disordered" evidence="6">
    <location>
        <begin position="1"/>
        <end position="21"/>
    </location>
</feature>
<evidence type="ECO:0000256" key="3">
    <source>
        <dbReference type="ARBA" id="ARBA00022692"/>
    </source>
</evidence>
<feature type="transmembrane region" description="Helical" evidence="7">
    <location>
        <begin position="278"/>
        <end position="301"/>
    </location>
</feature>
<dbReference type="InterPro" id="IPR002549">
    <property type="entry name" value="AI-2E-like"/>
</dbReference>
<keyword evidence="4 7" id="KW-1133">Transmembrane helix</keyword>
<name>A0ABQ1F5A7_9SPHN</name>
<dbReference type="EMBL" id="BMID01000001">
    <property type="protein sequence ID" value="GFZ99285.1"/>
    <property type="molecule type" value="Genomic_DNA"/>
</dbReference>
<evidence type="ECO:0000256" key="1">
    <source>
        <dbReference type="ARBA" id="ARBA00004141"/>
    </source>
</evidence>
<comment type="subcellular location">
    <subcellularLocation>
        <location evidence="1">Membrane</location>
        <topology evidence="1">Multi-pass membrane protein</topology>
    </subcellularLocation>
</comment>
<evidence type="ECO:0000256" key="2">
    <source>
        <dbReference type="ARBA" id="ARBA00009773"/>
    </source>
</evidence>
<feature type="transmembrane region" description="Helical" evidence="7">
    <location>
        <begin position="219"/>
        <end position="238"/>
    </location>
</feature>
<comment type="similarity">
    <text evidence="2">Belongs to the autoinducer-2 exporter (AI-2E) (TC 2.A.86) family.</text>
</comment>
<dbReference type="RefSeq" id="WP_188641151.1">
    <property type="nucleotide sequence ID" value="NZ_BMID01000001.1"/>
</dbReference>
<protein>
    <submittedName>
        <fullName evidence="8">AI-2E family transporter</fullName>
    </submittedName>
</protein>
<reference evidence="9" key="1">
    <citation type="journal article" date="2019" name="Int. J. Syst. Evol. Microbiol.">
        <title>The Global Catalogue of Microorganisms (GCM) 10K type strain sequencing project: providing services to taxonomists for standard genome sequencing and annotation.</title>
        <authorList>
            <consortium name="The Broad Institute Genomics Platform"/>
            <consortium name="The Broad Institute Genome Sequencing Center for Infectious Disease"/>
            <person name="Wu L."/>
            <person name="Ma J."/>
        </authorList>
    </citation>
    <scope>NUCLEOTIDE SEQUENCE [LARGE SCALE GENOMIC DNA]</scope>
    <source>
        <strain evidence="9">CGMCC 1.15297</strain>
    </source>
</reference>
<keyword evidence="3 7" id="KW-0812">Transmembrane</keyword>
<feature type="transmembrane region" description="Helical" evidence="7">
    <location>
        <begin position="307"/>
        <end position="331"/>
    </location>
</feature>
<keyword evidence="9" id="KW-1185">Reference proteome</keyword>
<gene>
    <name evidence="8" type="ORF">GCM10010923_04460</name>
</gene>
<feature type="transmembrane region" description="Helical" evidence="7">
    <location>
        <begin position="156"/>
        <end position="179"/>
    </location>
</feature>
<proteinExistence type="inferred from homology"/>
<accession>A0ABQ1F5A7</accession>
<evidence type="ECO:0000313" key="9">
    <source>
        <dbReference type="Proteomes" id="UP000603317"/>
    </source>
</evidence>
<evidence type="ECO:0000256" key="5">
    <source>
        <dbReference type="ARBA" id="ARBA00023136"/>
    </source>
</evidence>
<feature type="transmembrane region" description="Helical" evidence="7">
    <location>
        <begin position="244"/>
        <end position="271"/>
    </location>
</feature>
<dbReference type="PANTHER" id="PTHR21716:SF62">
    <property type="entry name" value="TRANSPORT PROTEIN YDBI-RELATED"/>
    <property type="match status" value="1"/>
</dbReference>
<comment type="caution">
    <text evidence="8">The sequence shown here is derived from an EMBL/GenBank/DDBJ whole genome shotgun (WGS) entry which is preliminary data.</text>
</comment>